<keyword evidence="3" id="KW-1185">Reference proteome</keyword>
<dbReference type="SUPFAM" id="SSF47413">
    <property type="entry name" value="lambda repressor-like DNA-binding domains"/>
    <property type="match status" value="1"/>
</dbReference>
<dbReference type="PANTHER" id="PTHR35010:SF2">
    <property type="entry name" value="BLL4672 PROTEIN"/>
    <property type="match status" value="1"/>
</dbReference>
<dbReference type="InterPro" id="IPR010982">
    <property type="entry name" value="Lambda_DNA-bd_dom_sf"/>
</dbReference>
<dbReference type="InterPro" id="IPR041413">
    <property type="entry name" value="MLTR_LBD"/>
</dbReference>
<dbReference type="PANTHER" id="PTHR35010">
    <property type="entry name" value="BLL4672 PROTEIN-RELATED"/>
    <property type="match status" value="1"/>
</dbReference>
<dbReference type="SMART" id="SM00530">
    <property type="entry name" value="HTH_XRE"/>
    <property type="match status" value="1"/>
</dbReference>
<dbReference type="Gene3D" id="3.30.450.180">
    <property type="match status" value="1"/>
</dbReference>
<dbReference type="OrthoDB" id="3608749at2"/>
<dbReference type="InterPro" id="IPR001387">
    <property type="entry name" value="Cro/C1-type_HTH"/>
</dbReference>
<dbReference type="CDD" id="cd00093">
    <property type="entry name" value="HTH_XRE"/>
    <property type="match status" value="1"/>
</dbReference>
<dbReference type="eggNOG" id="COG1396">
    <property type="taxonomic scope" value="Bacteria"/>
</dbReference>
<dbReference type="Gene3D" id="1.10.260.40">
    <property type="entry name" value="lambda repressor-like DNA-binding domains"/>
    <property type="match status" value="1"/>
</dbReference>
<dbReference type="AlphaFoldDB" id="U5E607"/>
<evidence type="ECO:0000313" key="3">
    <source>
        <dbReference type="Proteomes" id="UP000017048"/>
    </source>
</evidence>
<evidence type="ECO:0000313" key="2">
    <source>
        <dbReference type="EMBL" id="GAD81666.1"/>
    </source>
</evidence>
<sequence>MSENRRAELATFLKTHRSRLRPADVGLPADLVPGRRRTPGLRREEVAELAGVSLTWYTWLEQGRKITASPQVVDALARALRLEPVQHRQLRRLAGLADPVVTPRTGDERARCQRLVDELHPAPAVVHDACLDFVVWNSAFSRIRADPSALAPEHRNLLWWMFTDERNRAMMRGWEAAARAILSQFRVLLGNDPGDARLTCVVTELSTASAEFRAWWSEYPVQDFQPAVIGIDHPEAGRIDLELFQLRLVENPELLLVAQLPATDGDRERLRAYLDRADDRIV</sequence>
<dbReference type="Pfam" id="PF13560">
    <property type="entry name" value="HTH_31"/>
    <property type="match status" value="1"/>
</dbReference>
<protein>
    <submittedName>
        <fullName evidence="2">DNA-binding protein</fullName>
    </submittedName>
</protein>
<feature type="domain" description="HTH cro/C1-type" evidence="1">
    <location>
        <begin position="12"/>
        <end position="87"/>
    </location>
</feature>
<dbReference type="RefSeq" id="WP_019048469.1">
    <property type="nucleotide sequence ID" value="NZ_BAFO02000005.1"/>
</dbReference>
<proteinExistence type="predicted"/>
<evidence type="ECO:0000259" key="1">
    <source>
        <dbReference type="SMART" id="SM00530"/>
    </source>
</evidence>
<dbReference type="GO" id="GO:0003677">
    <property type="term" value="F:DNA binding"/>
    <property type="evidence" value="ECO:0007669"/>
    <property type="project" value="UniProtKB-KW"/>
</dbReference>
<reference evidence="2 3" key="1">
    <citation type="journal article" date="2014" name="BMC Genomics">
        <title>Genome based analysis of type-I polyketide synthase and nonribosomal peptide synthetase gene clusters in seven strains of five representative Nocardia species.</title>
        <authorList>
            <person name="Komaki H."/>
            <person name="Ichikawa N."/>
            <person name="Hosoyama A."/>
            <person name="Takahashi-Nakaguchi A."/>
            <person name="Matsuzawa T."/>
            <person name="Suzuki K."/>
            <person name="Fujita N."/>
            <person name="Gonoi T."/>
        </authorList>
    </citation>
    <scope>NUCLEOTIDE SEQUENCE [LARGE SCALE GENOMIC DNA]</scope>
    <source>
        <strain evidence="2 3">NBRC 15531</strain>
    </source>
</reference>
<gene>
    <name evidence="2" type="ORF">NCAST_05_01000</name>
</gene>
<dbReference type="Proteomes" id="UP000017048">
    <property type="component" value="Unassembled WGS sequence"/>
</dbReference>
<keyword evidence="2" id="KW-0238">DNA-binding</keyword>
<dbReference type="Pfam" id="PF17765">
    <property type="entry name" value="MLTR_LBD"/>
    <property type="match status" value="1"/>
</dbReference>
<accession>U5E607</accession>
<comment type="caution">
    <text evidence="2">The sequence shown here is derived from an EMBL/GenBank/DDBJ whole genome shotgun (WGS) entry which is preliminary data.</text>
</comment>
<dbReference type="EMBL" id="BAFO02000005">
    <property type="protein sequence ID" value="GAD81666.1"/>
    <property type="molecule type" value="Genomic_DNA"/>
</dbReference>
<name>U5E607_NOCAS</name>
<dbReference type="GeneID" id="91519048"/>
<dbReference type="STRING" id="1824.SAMN05444423_107191"/>
<organism evidence="2 3">
    <name type="scientific">Nocardia asteroides NBRC 15531</name>
    <dbReference type="NCBI Taxonomy" id="1110697"/>
    <lineage>
        <taxon>Bacteria</taxon>
        <taxon>Bacillati</taxon>
        <taxon>Actinomycetota</taxon>
        <taxon>Actinomycetes</taxon>
        <taxon>Mycobacteriales</taxon>
        <taxon>Nocardiaceae</taxon>
        <taxon>Nocardia</taxon>
    </lineage>
</organism>